<reference evidence="2 3" key="1">
    <citation type="journal article" date="2017" name="Int. J. Syst. Evol. Microbiol.">
        <title>Desulfovibrio senegalensis sp. nov., a mesophilic sulfate reducer isolated from marine sediment.</title>
        <authorList>
            <person name="Thioye A."/>
            <person name="Gam Z.B.A."/>
            <person name="Mbengue M."/>
            <person name="Cayol J.L."/>
            <person name="Joseph-Bartoli M."/>
            <person name="Toure-Kane C."/>
            <person name="Labat M."/>
        </authorList>
    </citation>
    <scope>NUCLEOTIDE SEQUENCE [LARGE SCALE GENOMIC DNA]</scope>
    <source>
        <strain evidence="2 3">DSM 101509</strain>
    </source>
</reference>
<feature type="domain" description="HD-GYP" evidence="1">
    <location>
        <begin position="162"/>
        <end position="360"/>
    </location>
</feature>
<proteinExistence type="predicted"/>
<protein>
    <submittedName>
        <fullName evidence="2">HD domain-containing protein</fullName>
    </submittedName>
</protein>
<dbReference type="Gene3D" id="1.10.3210.10">
    <property type="entry name" value="Hypothetical protein af1432"/>
    <property type="match status" value="1"/>
</dbReference>
<dbReference type="PANTHER" id="PTHR43155">
    <property type="entry name" value="CYCLIC DI-GMP PHOSPHODIESTERASE PA4108-RELATED"/>
    <property type="match status" value="1"/>
</dbReference>
<dbReference type="SUPFAM" id="SSF109604">
    <property type="entry name" value="HD-domain/PDEase-like"/>
    <property type="match status" value="1"/>
</dbReference>
<dbReference type="InterPro" id="IPR037522">
    <property type="entry name" value="HD_GYP_dom"/>
</dbReference>
<comment type="caution">
    <text evidence="2">The sequence shown here is derived from an EMBL/GenBank/DDBJ whole genome shotgun (WGS) entry which is preliminary data.</text>
</comment>
<accession>A0A6N6MZW4</accession>
<evidence type="ECO:0000313" key="2">
    <source>
        <dbReference type="EMBL" id="KAB1440809.1"/>
    </source>
</evidence>
<name>A0A6N6MZW4_9BACT</name>
<dbReference type="Proteomes" id="UP000438699">
    <property type="component" value="Unassembled WGS sequence"/>
</dbReference>
<organism evidence="2 3">
    <name type="scientific">Pseudodesulfovibrio senegalensis</name>
    <dbReference type="NCBI Taxonomy" id="1721087"/>
    <lineage>
        <taxon>Bacteria</taxon>
        <taxon>Pseudomonadati</taxon>
        <taxon>Thermodesulfobacteriota</taxon>
        <taxon>Desulfovibrionia</taxon>
        <taxon>Desulfovibrionales</taxon>
        <taxon>Desulfovibrionaceae</taxon>
    </lineage>
</organism>
<sequence>MSIPHRFDILVCPHPSLSPCRFGKGETVSTTKTGVATEPQPESDGLHPVSPSMLLPERCGDFELYLAQNGSMVLYAVRGELFSEEHRERLADRGVDRLYVKSVEKEHFDNYVREHLDDILADESIPVQERANVWLDATSVLARKAFDRTFPKSLNNVRFSRIRKILRQSMSFFSRPEVLRHLAVFTGQGREQYHHGIGVMVLAAGVMNTLVRDDADHLVSVCSGAILHDVGKLTLPENLFDRHEDDLTPEELEQAHSHPVLGVSRCASVQLPQEALHCILFHHEREDGSGFPSQALGSVLPLHAKVVGLCDEYENLTREKPWRKAFTPFEALSHIKAEKDRFDPDLIKRLILVLSRAEIM</sequence>
<dbReference type="SMART" id="SM00471">
    <property type="entry name" value="HDc"/>
    <property type="match status" value="1"/>
</dbReference>
<dbReference type="PROSITE" id="PS51832">
    <property type="entry name" value="HD_GYP"/>
    <property type="match status" value="1"/>
</dbReference>
<evidence type="ECO:0000313" key="3">
    <source>
        <dbReference type="Proteomes" id="UP000438699"/>
    </source>
</evidence>
<keyword evidence="3" id="KW-1185">Reference proteome</keyword>
<dbReference type="CDD" id="cd00077">
    <property type="entry name" value="HDc"/>
    <property type="match status" value="1"/>
</dbReference>
<gene>
    <name evidence="2" type="ORF">F8A88_12720</name>
</gene>
<dbReference type="EMBL" id="WAIE01000006">
    <property type="protein sequence ID" value="KAB1440809.1"/>
    <property type="molecule type" value="Genomic_DNA"/>
</dbReference>
<evidence type="ECO:0000259" key="1">
    <source>
        <dbReference type="PROSITE" id="PS51832"/>
    </source>
</evidence>
<dbReference type="PANTHER" id="PTHR43155:SF2">
    <property type="entry name" value="CYCLIC DI-GMP PHOSPHODIESTERASE PA4108"/>
    <property type="match status" value="1"/>
</dbReference>
<dbReference type="InterPro" id="IPR003607">
    <property type="entry name" value="HD/PDEase_dom"/>
</dbReference>
<dbReference type="AlphaFoldDB" id="A0A6N6MZW4"/>
<dbReference type="Pfam" id="PF13487">
    <property type="entry name" value="HD_5"/>
    <property type="match status" value="1"/>
</dbReference>